<organism evidence="1 2">
    <name type="scientific">Limimaricola cinnabarinus LL-001</name>
    <dbReference type="NCBI Taxonomy" id="1337093"/>
    <lineage>
        <taxon>Bacteria</taxon>
        <taxon>Pseudomonadati</taxon>
        <taxon>Pseudomonadota</taxon>
        <taxon>Alphaproteobacteria</taxon>
        <taxon>Rhodobacterales</taxon>
        <taxon>Paracoccaceae</taxon>
        <taxon>Limimaricola</taxon>
    </lineage>
</organism>
<accession>U3AGX8</accession>
<dbReference type="Proteomes" id="UP000016566">
    <property type="component" value="Unassembled WGS sequence"/>
</dbReference>
<dbReference type="EMBL" id="BATB01000053">
    <property type="protein sequence ID" value="GAD56929.1"/>
    <property type="molecule type" value="Genomic_DNA"/>
</dbReference>
<dbReference type="AlphaFoldDB" id="U3AGX8"/>
<protein>
    <submittedName>
        <fullName evidence="1">Uncharacterized protein</fullName>
    </submittedName>
</protein>
<keyword evidence="2" id="KW-1185">Reference proteome</keyword>
<evidence type="ECO:0000313" key="1">
    <source>
        <dbReference type="EMBL" id="GAD56929.1"/>
    </source>
</evidence>
<sequence>MGVDDAVIPDAAQWSYEDHSTATNPRAALPEDFAAMLRETM</sequence>
<proteinExistence type="predicted"/>
<reference evidence="1" key="1">
    <citation type="journal article" date="2013" name="Genome Announc.">
        <title>Draft Genome Sequence of Loktanella cinnabarina LL-001T, Isolated from Deep-Sea Floor Sediment.</title>
        <authorList>
            <person name="Nishi S."/>
            <person name="Tsubouchi T."/>
            <person name="Takaki Y."/>
            <person name="Koyanagi R."/>
            <person name="Satoh N."/>
            <person name="Maruyama T."/>
            <person name="Hatada Y."/>
        </authorList>
    </citation>
    <scope>NUCLEOTIDE SEQUENCE [LARGE SCALE GENOMIC DNA]</scope>
    <source>
        <strain evidence="1">LL-001</strain>
    </source>
</reference>
<gene>
    <name evidence="1" type="ORF">MBELCI_2981</name>
</gene>
<evidence type="ECO:0000313" key="2">
    <source>
        <dbReference type="Proteomes" id="UP000016566"/>
    </source>
</evidence>
<name>U3AGX8_9RHOB</name>
<comment type="caution">
    <text evidence="1">The sequence shown here is derived from an EMBL/GenBank/DDBJ whole genome shotgun (WGS) entry which is preliminary data.</text>
</comment>